<keyword evidence="2" id="KW-1185">Reference proteome</keyword>
<evidence type="ECO:0000313" key="2">
    <source>
        <dbReference type="Proteomes" id="UP001498398"/>
    </source>
</evidence>
<comment type="caution">
    <text evidence="1">The sequence shown here is derived from an EMBL/GenBank/DDBJ whole genome shotgun (WGS) entry which is preliminary data.</text>
</comment>
<dbReference type="SUPFAM" id="SSF52343">
    <property type="entry name" value="Ferredoxin reductase-like, C-terminal NADP-linked domain"/>
    <property type="match status" value="1"/>
</dbReference>
<evidence type="ECO:0000313" key="1">
    <source>
        <dbReference type="EMBL" id="KAK7448142.1"/>
    </source>
</evidence>
<dbReference type="PANTHER" id="PTHR42815:SF2">
    <property type="entry name" value="FAD-BINDING, PUTATIVE (AFU_ORTHOLOGUE AFUA_6G07600)-RELATED"/>
    <property type="match status" value="1"/>
</dbReference>
<dbReference type="Gene3D" id="3.40.50.80">
    <property type="entry name" value="Nucleotide-binding domain of ferredoxin-NADP reductase (FNR) module"/>
    <property type="match status" value="1"/>
</dbReference>
<dbReference type="Proteomes" id="UP001498398">
    <property type="component" value="Unassembled WGS sequence"/>
</dbReference>
<organism evidence="1 2">
    <name type="scientific">Marasmiellus scandens</name>
    <dbReference type="NCBI Taxonomy" id="2682957"/>
    <lineage>
        <taxon>Eukaryota</taxon>
        <taxon>Fungi</taxon>
        <taxon>Dikarya</taxon>
        <taxon>Basidiomycota</taxon>
        <taxon>Agaricomycotina</taxon>
        <taxon>Agaricomycetes</taxon>
        <taxon>Agaricomycetidae</taxon>
        <taxon>Agaricales</taxon>
        <taxon>Marasmiineae</taxon>
        <taxon>Omphalotaceae</taxon>
        <taxon>Marasmiellus</taxon>
    </lineage>
</organism>
<dbReference type="InterPro" id="IPR039261">
    <property type="entry name" value="FNR_nucleotide-bd"/>
</dbReference>
<reference evidence="1 2" key="1">
    <citation type="submission" date="2024-01" db="EMBL/GenBank/DDBJ databases">
        <title>A draft genome for the cacao thread blight pathogen Marasmiellus scandens.</title>
        <authorList>
            <person name="Baruah I.K."/>
            <person name="Leung J."/>
            <person name="Bukari Y."/>
            <person name="Amoako-Attah I."/>
            <person name="Meinhardt L.W."/>
            <person name="Bailey B.A."/>
            <person name="Cohen S.P."/>
        </authorList>
    </citation>
    <scope>NUCLEOTIDE SEQUENCE [LARGE SCALE GENOMIC DNA]</scope>
    <source>
        <strain evidence="1 2">GH-19</strain>
    </source>
</reference>
<name>A0ABR1J5H4_9AGAR</name>
<accession>A0ABR1J5H4</accession>
<protein>
    <recommendedName>
        <fullName evidence="3">FAD-binding FR-type domain-containing protein</fullName>
    </recommendedName>
</protein>
<proteinExistence type="predicted"/>
<gene>
    <name evidence="1" type="ORF">VKT23_013901</name>
</gene>
<dbReference type="EMBL" id="JBANRG010000039">
    <property type="protein sequence ID" value="KAK7448142.1"/>
    <property type="molecule type" value="Genomic_DNA"/>
</dbReference>
<evidence type="ECO:0008006" key="3">
    <source>
        <dbReference type="Google" id="ProtNLM"/>
    </source>
</evidence>
<sequence length="672" mass="74593">MSLNGWHVGERSIHHKFNFDKDPAISTLYSWISGDLDPDHAVFHSTCIPFLPVTTLDKDGRPWGSILAAEDGLPGPNFIRNTRYTTLRIRAKLWEGEPFKENSKLFQKGKEEKMLIAGIGLQFSTRRRNKLAGWVSRLEQQEKDIVEVELTVNQSLGNCPKYITTRSFVPRLDAKPEIRYQMLHMPQGERLPDELISFILQSDTVFFGTTYTAPAEDASLYPSHVGMNQRGGRKGFIRVSPKDGRTVVLPDYSGNRFLTSLGNVEASHLAALTFVSFSTGAILYLTGEAHNHVGTEAKRIMPFHNGALTAVKVTGYTFVEDALPVRVASGSSENPSPYSPPITYLAEEPEMTNTRLYGADSDRTSALLSGIELHSDNIATFTWEASNDIDIEPGQAIILDFSTLLGQKQYQHMANYNPKSVNDDRIRTWTVSNSASWSGSSSRTFALTMREQPGGLVTGALFSIARRLAEAKPELLKNPTVLEIRANIVGVSGGFGIPKHVASTNADAKTFKLLWVAGGIGVTPFLSMLRAPYTQDTKSSEACWDVRMVLSANNPDVLVPLVRQAFEEGQKLYDSAGKSALVRAKVRLLVDVYSSSSRNLDQLSVDDDNDLRIQIHSGRVPSDVFSRSREEYRWDERDVYLCGPKLFESSVLEDLVNAGVEVGRIKREAFAY</sequence>
<dbReference type="PANTHER" id="PTHR42815">
    <property type="entry name" value="FAD-BINDING, PUTATIVE (AFU_ORTHOLOGUE AFUA_6G07600)-RELATED"/>
    <property type="match status" value="1"/>
</dbReference>